<dbReference type="InterPro" id="IPR056413">
    <property type="entry name" value="TPR_CcmH_CycH"/>
</dbReference>
<dbReference type="EMBL" id="JABFTS010000004">
    <property type="protein sequence ID" value="MCE8052188.1"/>
    <property type="molecule type" value="Genomic_DNA"/>
</dbReference>
<keyword evidence="5" id="KW-1133">Transmembrane helix</keyword>
<dbReference type="InterPro" id="IPR017560">
    <property type="entry name" value="Cyt_c_biogenesis_CcmI"/>
</dbReference>
<comment type="caution">
    <text evidence="7">The sequence shown here is derived from an EMBL/GenBank/DDBJ whole genome shotgun (WGS) entry which is preliminary data.</text>
</comment>
<dbReference type="Proteomes" id="UP001320178">
    <property type="component" value="Unassembled WGS sequence"/>
</dbReference>
<feature type="transmembrane region" description="Helical" evidence="5">
    <location>
        <begin position="98"/>
        <end position="121"/>
    </location>
</feature>
<reference evidence="7" key="1">
    <citation type="submission" date="2020-05" db="EMBL/GenBank/DDBJ databases">
        <authorList>
            <person name="Wang L."/>
            <person name="Shao Z."/>
        </authorList>
    </citation>
    <scope>NUCLEOTIDE SEQUENCE</scope>
    <source>
        <strain evidence="7">MCCC 1A05776</strain>
    </source>
</reference>
<proteinExistence type="predicted"/>
<keyword evidence="5" id="KW-0472">Membrane</keyword>
<evidence type="ECO:0000256" key="3">
    <source>
        <dbReference type="ARBA" id="ARBA00022748"/>
    </source>
</evidence>
<dbReference type="PANTHER" id="PTHR47870">
    <property type="entry name" value="CYTOCHROME C-TYPE BIOGENESIS PROTEIN CCMH"/>
    <property type="match status" value="1"/>
</dbReference>
<keyword evidence="3" id="KW-0201">Cytochrome c-type biogenesis</keyword>
<evidence type="ECO:0000256" key="2">
    <source>
        <dbReference type="ARBA" id="ARBA00022737"/>
    </source>
</evidence>
<keyword evidence="5" id="KW-0812">Transmembrane</keyword>
<dbReference type="GO" id="GO:0005886">
    <property type="term" value="C:plasma membrane"/>
    <property type="evidence" value="ECO:0007669"/>
    <property type="project" value="TreeGrafter"/>
</dbReference>
<dbReference type="Gene3D" id="1.25.40.10">
    <property type="entry name" value="Tetratricopeptide repeat domain"/>
    <property type="match status" value="1"/>
</dbReference>
<dbReference type="SUPFAM" id="SSF48452">
    <property type="entry name" value="TPR-like"/>
    <property type="match status" value="1"/>
</dbReference>
<dbReference type="RefSeq" id="WP_234239683.1">
    <property type="nucleotide sequence ID" value="NZ_JABFTS010000004.1"/>
</dbReference>
<evidence type="ECO:0000259" key="6">
    <source>
        <dbReference type="Pfam" id="PF23914"/>
    </source>
</evidence>
<dbReference type="AlphaFoldDB" id="A0AAW4YWX6"/>
<reference evidence="7" key="2">
    <citation type="journal article" date="2021" name="Front. Microbiol.">
        <title>Aerobic Denitrification and Heterotrophic Sulfur Oxidation in the Genus Halomonas Revealed by Six Novel Species Characterizations and Genome-Based Analysis.</title>
        <authorList>
            <person name="Wang L."/>
            <person name="Shao Z."/>
        </authorList>
    </citation>
    <scope>NUCLEOTIDE SEQUENCE</scope>
    <source>
        <strain evidence="7">MCCC 1A05776</strain>
    </source>
</reference>
<evidence type="ECO:0000313" key="8">
    <source>
        <dbReference type="Proteomes" id="UP001320178"/>
    </source>
</evidence>
<dbReference type="NCBIfam" id="TIGR03142">
    <property type="entry name" value="cytochro_ccmI"/>
    <property type="match status" value="1"/>
</dbReference>
<sequence>MNGLFLLFALLLCVLALAFVLYPLLREPRREALPSRRAINASVHRDRVRELDQDLAAGTLTQAQYATAVADLERELLDSGAIEPDETPADAGRGGARVVGAAAIVSIAVLPFMAIGIYLAVGHAEEVFATQRPAGEMAVAEPTAATEAELRRQFQLMAQQLQGRLAQAPEDVESWVLLGRTLVFLDDLDAAERAFREAMAHGGDRDPDLLTRYADVMAERQGSLAGEPLQLIEQALEIDPHHAQGLWLAGSWAYLEGEMASARGYWERLLGLLPPDSPEAEVIRGNLAQVAQATTEG</sequence>
<dbReference type="GO" id="GO:0030313">
    <property type="term" value="C:cell envelope"/>
    <property type="evidence" value="ECO:0007669"/>
    <property type="project" value="UniProtKB-SubCell"/>
</dbReference>
<keyword evidence="2" id="KW-0677">Repeat</keyword>
<dbReference type="PANTHER" id="PTHR47870:SF1">
    <property type="entry name" value="CYTOCHROME C-TYPE BIOGENESIS PROTEIN CCMH"/>
    <property type="match status" value="1"/>
</dbReference>
<keyword evidence="4" id="KW-0802">TPR repeat</keyword>
<evidence type="ECO:0000256" key="4">
    <source>
        <dbReference type="ARBA" id="ARBA00022803"/>
    </source>
</evidence>
<comment type="subcellular location">
    <subcellularLocation>
        <location evidence="1">Cell envelope</location>
    </subcellularLocation>
</comment>
<evidence type="ECO:0000313" key="7">
    <source>
        <dbReference type="EMBL" id="MCE8052188.1"/>
    </source>
</evidence>
<name>A0AAW4YWX6_9GAMM</name>
<feature type="domain" description="Cytochrome c-type biogenesis protein H TPR" evidence="6">
    <location>
        <begin position="153"/>
        <end position="279"/>
    </location>
</feature>
<protein>
    <submittedName>
        <fullName evidence="7">C-type cytochrome biogenesis protein CcmI</fullName>
    </submittedName>
</protein>
<organism evidence="7 8">
    <name type="scientific">Billgrantia desiderata</name>
    <dbReference type="NCBI Taxonomy" id="52021"/>
    <lineage>
        <taxon>Bacteria</taxon>
        <taxon>Pseudomonadati</taxon>
        <taxon>Pseudomonadota</taxon>
        <taxon>Gammaproteobacteria</taxon>
        <taxon>Oceanospirillales</taxon>
        <taxon>Halomonadaceae</taxon>
        <taxon>Billgrantia</taxon>
    </lineage>
</organism>
<evidence type="ECO:0000256" key="5">
    <source>
        <dbReference type="SAM" id="Phobius"/>
    </source>
</evidence>
<dbReference type="Pfam" id="PF23914">
    <property type="entry name" value="TPR_CcmH_CycH"/>
    <property type="match status" value="1"/>
</dbReference>
<gene>
    <name evidence="7" type="primary">ccmI</name>
    <name evidence="7" type="ORF">HOP61_12835</name>
</gene>
<dbReference type="InterPro" id="IPR051263">
    <property type="entry name" value="C-type_cytochrome_biogenesis"/>
</dbReference>
<dbReference type="GO" id="GO:0017004">
    <property type="term" value="P:cytochrome complex assembly"/>
    <property type="evidence" value="ECO:0007669"/>
    <property type="project" value="UniProtKB-KW"/>
</dbReference>
<accession>A0AAW4YWX6</accession>
<dbReference type="InterPro" id="IPR011990">
    <property type="entry name" value="TPR-like_helical_dom_sf"/>
</dbReference>
<evidence type="ECO:0000256" key="1">
    <source>
        <dbReference type="ARBA" id="ARBA00004196"/>
    </source>
</evidence>